<protein>
    <submittedName>
        <fullName evidence="2">Acryloyl-CoA reductase</fullName>
        <ecNumber evidence="2">1.3.1.95</ecNumber>
    </submittedName>
</protein>
<evidence type="ECO:0000259" key="1">
    <source>
        <dbReference type="SMART" id="SM00829"/>
    </source>
</evidence>
<organism evidence="2 3">
    <name type="scientific">Brevibacillus thermoruber</name>
    <dbReference type="NCBI Taxonomy" id="33942"/>
    <lineage>
        <taxon>Bacteria</taxon>
        <taxon>Bacillati</taxon>
        <taxon>Bacillota</taxon>
        <taxon>Bacilli</taxon>
        <taxon>Bacillales</taxon>
        <taxon>Paenibacillaceae</taxon>
        <taxon>Brevibacillus</taxon>
    </lineage>
</organism>
<dbReference type="SUPFAM" id="SSF50129">
    <property type="entry name" value="GroES-like"/>
    <property type="match status" value="1"/>
</dbReference>
<dbReference type="InterPro" id="IPR014188">
    <property type="entry name" value="Acrylyl-CoA_reductase_AcuI"/>
</dbReference>
<reference evidence="2" key="1">
    <citation type="submission" date="2022-12" db="EMBL/GenBank/DDBJ databases">
        <title>Draft genome sequence of the thermophilic strain Brevibacillus thermoruber HT42, isolated from Los Humeros, Puebla, Mexico, with biotechnological potential.</title>
        <authorList>
            <person name="Lara Sanchez J."/>
            <person name="Solis Palacios R."/>
            <person name="Bustos Baena A.S."/>
            <person name="Ruz Baez A.E."/>
            <person name="Espinosa Luna G."/>
            <person name="Oliart Ros R.M."/>
        </authorList>
    </citation>
    <scope>NUCLEOTIDE SEQUENCE</scope>
    <source>
        <strain evidence="2">HT42</strain>
    </source>
</reference>
<dbReference type="PANTHER" id="PTHR43677:SF1">
    <property type="entry name" value="ACRYLYL-COA REDUCTASE ACUI-RELATED"/>
    <property type="match status" value="1"/>
</dbReference>
<dbReference type="AlphaFoldDB" id="A0A9X3TMH7"/>
<dbReference type="Pfam" id="PF00107">
    <property type="entry name" value="ADH_zinc_N"/>
    <property type="match status" value="1"/>
</dbReference>
<dbReference type="InterPro" id="IPR036291">
    <property type="entry name" value="NAD(P)-bd_dom_sf"/>
</dbReference>
<dbReference type="PANTHER" id="PTHR43677">
    <property type="entry name" value="SHORT-CHAIN DEHYDROGENASE/REDUCTASE"/>
    <property type="match status" value="1"/>
</dbReference>
<dbReference type="InterPro" id="IPR011032">
    <property type="entry name" value="GroES-like_sf"/>
</dbReference>
<comment type="caution">
    <text evidence="2">The sequence shown here is derived from an EMBL/GenBank/DDBJ whole genome shotgun (WGS) entry which is preliminary data.</text>
</comment>
<dbReference type="Pfam" id="PF08240">
    <property type="entry name" value="ADH_N"/>
    <property type="match status" value="1"/>
</dbReference>
<evidence type="ECO:0000313" key="2">
    <source>
        <dbReference type="EMBL" id="MDA5107166.1"/>
    </source>
</evidence>
<evidence type="ECO:0000313" key="3">
    <source>
        <dbReference type="Proteomes" id="UP001151071"/>
    </source>
</evidence>
<feature type="domain" description="Enoyl reductase (ER)" evidence="1">
    <location>
        <begin position="4"/>
        <end position="318"/>
    </location>
</feature>
<keyword evidence="3" id="KW-1185">Reference proteome</keyword>
<accession>A0A9X3TMH7</accession>
<name>A0A9X3TMH7_9BACL</name>
<dbReference type="CDD" id="cd08289">
    <property type="entry name" value="MDR_yhfp_like"/>
    <property type="match status" value="1"/>
</dbReference>
<dbReference type="Gene3D" id="3.40.50.720">
    <property type="entry name" value="NAD(P)-binding Rossmann-like Domain"/>
    <property type="match status" value="1"/>
</dbReference>
<keyword evidence="2" id="KW-0560">Oxidoreductase</keyword>
<dbReference type="NCBIfam" id="TIGR02823">
    <property type="entry name" value="oxido_YhdH"/>
    <property type="match status" value="1"/>
</dbReference>
<dbReference type="EC" id="1.3.1.95" evidence="2"/>
<dbReference type="InterPro" id="IPR013154">
    <property type="entry name" value="ADH-like_N"/>
</dbReference>
<dbReference type="InterPro" id="IPR013149">
    <property type="entry name" value="ADH-like_C"/>
</dbReference>
<dbReference type="InterPro" id="IPR020843">
    <property type="entry name" value="ER"/>
</dbReference>
<dbReference type="GO" id="GO:0043958">
    <property type="term" value="F:acryloyl-CoA reductase (NADH) activity"/>
    <property type="evidence" value="ECO:0007669"/>
    <property type="project" value="UniProtKB-EC"/>
</dbReference>
<dbReference type="SMART" id="SM00829">
    <property type="entry name" value="PKS_ER"/>
    <property type="match status" value="1"/>
</dbReference>
<dbReference type="SUPFAM" id="SSF51735">
    <property type="entry name" value="NAD(P)-binding Rossmann-fold domains"/>
    <property type="match status" value="1"/>
</dbReference>
<dbReference type="InterPro" id="IPR051397">
    <property type="entry name" value="Zn-ADH-like_protein"/>
</dbReference>
<sequence length="320" mass="33926">MVEKTEDSLSLNVKELTFDDLPHGDVTIRVAYSSVNYKDGLACTPNGRIVKSYPFVPGIDLAGTVAASRDPRFREGDDVIVTGYELGVSHFGGFSEYARVPADWVVKLPQGLTLKEAMALGTAGFTAGLSIQRLEEHGVNPDRGPVLVTGATGGVGSTAVAMLAKNGYHVAASTGKASEHEYLHKIGAAEILSRDELTDTRPLQKERWAAAVDPVGGKTLASVVSSIKYGGSVALSGLAGGSEFAGTVFPFILRGVNLLGIDSVYCPMDVRVKLWERLAGDLKPENLLDSIGYEIALDEIPLAVSAILKGDVRGRTIVRL</sequence>
<dbReference type="RefSeq" id="WP_271139495.1">
    <property type="nucleotide sequence ID" value="NZ_JAPYYP010000002.1"/>
</dbReference>
<dbReference type="Proteomes" id="UP001151071">
    <property type="component" value="Unassembled WGS sequence"/>
</dbReference>
<proteinExistence type="predicted"/>
<dbReference type="EMBL" id="JAPYYP010000002">
    <property type="protein sequence ID" value="MDA5107166.1"/>
    <property type="molecule type" value="Genomic_DNA"/>
</dbReference>
<dbReference type="Gene3D" id="3.90.180.10">
    <property type="entry name" value="Medium-chain alcohol dehydrogenases, catalytic domain"/>
    <property type="match status" value="1"/>
</dbReference>
<dbReference type="GO" id="GO:0043957">
    <property type="term" value="F:acryloyl-CoA reductase (NADPH) activity"/>
    <property type="evidence" value="ECO:0007669"/>
    <property type="project" value="TreeGrafter"/>
</dbReference>
<gene>
    <name evidence="2" type="ORF">O3V59_02220</name>
</gene>